<dbReference type="Proteomes" id="UP000735302">
    <property type="component" value="Unassembled WGS sequence"/>
</dbReference>
<comment type="caution">
    <text evidence="1">The sequence shown here is derived from an EMBL/GenBank/DDBJ whole genome shotgun (WGS) entry which is preliminary data.</text>
</comment>
<name>A0AAV3YUX7_9GAST</name>
<reference evidence="1 2" key="1">
    <citation type="journal article" date="2021" name="Elife">
        <title>Chloroplast acquisition without the gene transfer in kleptoplastic sea slugs, Plakobranchus ocellatus.</title>
        <authorList>
            <person name="Maeda T."/>
            <person name="Takahashi S."/>
            <person name="Yoshida T."/>
            <person name="Shimamura S."/>
            <person name="Takaki Y."/>
            <person name="Nagai Y."/>
            <person name="Toyoda A."/>
            <person name="Suzuki Y."/>
            <person name="Arimoto A."/>
            <person name="Ishii H."/>
            <person name="Satoh N."/>
            <person name="Nishiyama T."/>
            <person name="Hasebe M."/>
            <person name="Maruyama T."/>
            <person name="Minagawa J."/>
            <person name="Obokata J."/>
            <person name="Shigenobu S."/>
        </authorList>
    </citation>
    <scope>NUCLEOTIDE SEQUENCE [LARGE SCALE GENOMIC DNA]</scope>
</reference>
<dbReference type="AlphaFoldDB" id="A0AAV3YUX7"/>
<sequence>MFSADSPSPTGYSQPFEAFATPAYFHLTQGKSNGGKIASESALRSAGTILSRVRALPQAPWCEAGPENLRSPCCGLAIQKPKPTD</sequence>
<organism evidence="1 2">
    <name type="scientific">Plakobranchus ocellatus</name>
    <dbReference type="NCBI Taxonomy" id="259542"/>
    <lineage>
        <taxon>Eukaryota</taxon>
        <taxon>Metazoa</taxon>
        <taxon>Spiralia</taxon>
        <taxon>Lophotrochozoa</taxon>
        <taxon>Mollusca</taxon>
        <taxon>Gastropoda</taxon>
        <taxon>Heterobranchia</taxon>
        <taxon>Euthyneura</taxon>
        <taxon>Panpulmonata</taxon>
        <taxon>Sacoglossa</taxon>
        <taxon>Placobranchoidea</taxon>
        <taxon>Plakobranchidae</taxon>
        <taxon>Plakobranchus</taxon>
    </lineage>
</organism>
<evidence type="ECO:0000313" key="2">
    <source>
        <dbReference type="Proteomes" id="UP000735302"/>
    </source>
</evidence>
<dbReference type="EMBL" id="BLXT01001496">
    <property type="protein sequence ID" value="GFN86155.1"/>
    <property type="molecule type" value="Genomic_DNA"/>
</dbReference>
<protein>
    <submittedName>
        <fullName evidence="1">Uncharacterized protein</fullName>
    </submittedName>
</protein>
<gene>
    <name evidence="1" type="ORF">PoB_001266100</name>
</gene>
<accession>A0AAV3YUX7</accession>
<keyword evidence="2" id="KW-1185">Reference proteome</keyword>
<evidence type="ECO:0000313" key="1">
    <source>
        <dbReference type="EMBL" id="GFN86155.1"/>
    </source>
</evidence>
<proteinExistence type="predicted"/>